<dbReference type="InParanoid" id="E4XE47"/>
<dbReference type="AlphaFoldDB" id="E4XE47"/>
<accession>E4XE47</accession>
<protein>
    <recommendedName>
        <fullName evidence="3">BHLH domain-containing protein</fullName>
    </recommendedName>
</protein>
<dbReference type="EMBL" id="FN653040">
    <property type="protein sequence ID" value="CBY19437.1"/>
    <property type="molecule type" value="Genomic_DNA"/>
</dbReference>
<evidence type="ECO:0000313" key="1">
    <source>
        <dbReference type="EMBL" id="CBY19437.1"/>
    </source>
</evidence>
<dbReference type="InterPro" id="IPR036638">
    <property type="entry name" value="HLH_DNA-bd_sf"/>
</dbReference>
<sequence length="73" mass="8630">MAQREEQMEVDMDYEYTYVPDEPKEEELFQINELMTFLYQRLPGCFGNEKMDDVNLIANAIEYINSLYGCLSS</sequence>
<dbReference type="SUPFAM" id="SSF47459">
    <property type="entry name" value="HLH, helix-loop-helix DNA-binding domain"/>
    <property type="match status" value="1"/>
</dbReference>
<proteinExistence type="predicted"/>
<reference evidence="1" key="1">
    <citation type="journal article" date="2010" name="Science">
        <title>Plasticity of animal genome architecture unmasked by rapid evolution of a pelagic tunicate.</title>
        <authorList>
            <person name="Denoeud F."/>
            <person name="Henriet S."/>
            <person name="Mungpakdee S."/>
            <person name="Aury J.M."/>
            <person name="Da Silva C."/>
            <person name="Brinkmann H."/>
            <person name="Mikhaleva J."/>
            <person name="Olsen L.C."/>
            <person name="Jubin C."/>
            <person name="Canestro C."/>
            <person name="Bouquet J.M."/>
            <person name="Danks G."/>
            <person name="Poulain J."/>
            <person name="Campsteijn C."/>
            <person name="Adamski M."/>
            <person name="Cross I."/>
            <person name="Yadetie F."/>
            <person name="Muffato M."/>
            <person name="Louis A."/>
            <person name="Butcher S."/>
            <person name="Tsagkogeorga G."/>
            <person name="Konrad A."/>
            <person name="Singh S."/>
            <person name="Jensen M.F."/>
            <person name="Cong E.H."/>
            <person name="Eikeseth-Otteraa H."/>
            <person name="Noel B."/>
            <person name="Anthouard V."/>
            <person name="Porcel B.M."/>
            <person name="Kachouri-Lafond R."/>
            <person name="Nishino A."/>
            <person name="Ugolini M."/>
            <person name="Chourrout P."/>
            <person name="Nishida H."/>
            <person name="Aasland R."/>
            <person name="Huzurbazar S."/>
            <person name="Westhof E."/>
            <person name="Delsuc F."/>
            <person name="Lehrach H."/>
            <person name="Reinhardt R."/>
            <person name="Weissenbach J."/>
            <person name="Roy S.W."/>
            <person name="Artiguenave F."/>
            <person name="Postlethwait J.H."/>
            <person name="Manak J.R."/>
            <person name="Thompson E.M."/>
            <person name="Jaillon O."/>
            <person name="Du Pasquier L."/>
            <person name="Boudinot P."/>
            <person name="Liberles D.A."/>
            <person name="Volff J.N."/>
            <person name="Philippe H."/>
            <person name="Lenhard B."/>
            <person name="Roest Crollius H."/>
            <person name="Wincker P."/>
            <person name="Chourrout D."/>
        </authorList>
    </citation>
    <scope>NUCLEOTIDE SEQUENCE [LARGE SCALE GENOMIC DNA]</scope>
</reference>
<dbReference type="Proteomes" id="UP000001307">
    <property type="component" value="Unassembled WGS sequence"/>
</dbReference>
<gene>
    <name evidence="1" type="ORF">GSOID_T00008450001</name>
</gene>
<dbReference type="OrthoDB" id="10315129at2759"/>
<dbReference type="GO" id="GO:0046983">
    <property type="term" value="F:protein dimerization activity"/>
    <property type="evidence" value="ECO:0007669"/>
    <property type="project" value="InterPro"/>
</dbReference>
<evidence type="ECO:0008006" key="3">
    <source>
        <dbReference type="Google" id="ProtNLM"/>
    </source>
</evidence>
<evidence type="ECO:0000313" key="2">
    <source>
        <dbReference type="Proteomes" id="UP000001307"/>
    </source>
</evidence>
<organism evidence="1">
    <name type="scientific">Oikopleura dioica</name>
    <name type="common">Tunicate</name>
    <dbReference type="NCBI Taxonomy" id="34765"/>
    <lineage>
        <taxon>Eukaryota</taxon>
        <taxon>Metazoa</taxon>
        <taxon>Chordata</taxon>
        <taxon>Tunicata</taxon>
        <taxon>Appendicularia</taxon>
        <taxon>Copelata</taxon>
        <taxon>Oikopleuridae</taxon>
        <taxon>Oikopleura</taxon>
    </lineage>
</organism>
<keyword evidence="2" id="KW-1185">Reference proteome</keyword>
<name>E4XE47_OIKDI</name>